<dbReference type="SUPFAM" id="SSF52540">
    <property type="entry name" value="P-loop containing nucleoside triphosphate hydrolases"/>
    <property type="match status" value="1"/>
</dbReference>
<dbReference type="RefSeq" id="WP_108674854.1">
    <property type="nucleotide sequence ID" value="NZ_JAPTGD010000001.1"/>
</dbReference>
<dbReference type="InterPro" id="IPR017871">
    <property type="entry name" value="ABC_transporter-like_CS"/>
</dbReference>
<dbReference type="Proteomes" id="UP001269400">
    <property type="component" value="Unassembled WGS sequence"/>
</dbReference>
<dbReference type="GO" id="GO:0016887">
    <property type="term" value="F:ATP hydrolysis activity"/>
    <property type="evidence" value="ECO:0007669"/>
    <property type="project" value="InterPro"/>
</dbReference>
<keyword evidence="4 6" id="KW-0067">ATP-binding</keyword>
<feature type="domain" description="ABC transporter" evidence="5">
    <location>
        <begin position="6"/>
        <end position="243"/>
    </location>
</feature>
<comment type="caution">
    <text evidence="6">The sequence shown here is derived from an EMBL/GenBank/DDBJ whole genome shotgun (WGS) entry which is preliminary data.</text>
</comment>
<evidence type="ECO:0000313" key="7">
    <source>
        <dbReference type="Proteomes" id="UP001269400"/>
    </source>
</evidence>
<reference evidence="6" key="2">
    <citation type="submission" date="2022-12" db="EMBL/GenBank/DDBJ databases">
        <authorList>
            <person name="Dechsakulwatana C."/>
            <person name="Rungsihiranrut A."/>
            <person name="Muangchinda C."/>
            <person name="Ningthoujam R."/>
            <person name="Klankeo P."/>
            <person name="Pinyakong O."/>
        </authorList>
    </citation>
    <scope>NUCLEOTIDE SEQUENCE</scope>
    <source>
        <strain evidence="6">TL01-2</strain>
    </source>
</reference>
<dbReference type="Gene3D" id="3.40.50.300">
    <property type="entry name" value="P-loop containing nucleotide triphosphate hydrolases"/>
    <property type="match status" value="1"/>
</dbReference>
<organism evidence="6 7">
    <name type="scientific">Priestia aryabhattai</name>
    <name type="common">Bacillus aryabhattai</name>
    <dbReference type="NCBI Taxonomy" id="412384"/>
    <lineage>
        <taxon>Bacteria</taxon>
        <taxon>Bacillati</taxon>
        <taxon>Bacillota</taxon>
        <taxon>Bacilli</taxon>
        <taxon>Bacillales</taxon>
        <taxon>Bacillaceae</taxon>
        <taxon>Priestia</taxon>
    </lineage>
</organism>
<reference evidence="6" key="1">
    <citation type="journal article" date="2022" name="J Environ Chem Eng">
        <title>Biodegradation of petroleum oil using a constructed nonpathogenic and heavy metal-tolerant bacterial consortium isolated from marine sponges.</title>
        <authorList>
            <person name="Dechsakulwatana C."/>
            <person name="Rungsihiranrut A."/>
            <person name="Muangchinda C."/>
            <person name="Ningthoujam R."/>
            <person name="Klankeo P."/>
            <person name="Pinyakong O."/>
        </authorList>
    </citation>
    <scope>NUCLEOTIDE SEQUENCE</scope>
    <source>
        <strain evidence="6">TL01-2</strain>
    </source>
</reference>
<name>A0AAX6N7V7_PRIAR</name>
<dbReference type="InterPro" id="IPR015854">
    <property type="entry name" value="ABC_transpr_LolD-like"/>
</dbReference>
<dbReference type="EMBL" id="JAPTGD010000001">
    <property type="protein sequence ID" value="MDU9691978.1"/>
    <property type="molecule type" value="Genomic_DNA"/>
</dbReference>
<dbReference type="GO" id="GO:0005524">
    <property type="term" value="F:ATP binding"/>
    <property type="evidence" value="ECO:0007669"/>
    <property type="project" value="UniProtKB-KW"/>
</dbReference>
<evidence type="ECO:0000256" key="4">
    <source>
        <dbReference type="ARBA" id="ARBA00022840"/>
    </source>
</evidence>
<dbReference type="GO" id="GO:0098796">
    <property type="term" value="C:membrane protein complex"/>
    <property type="evidence" value="ECO:0007669"/>
    <property type="project" value="UniProtKB-ARBA"/>
</dbReference>
<proteinExistence type="inferred from homology"/>
<evidence type="ECO:0000256" key="3">
    <source>
        <dbReference type="ARBA" id="ARBA00022741"/>
    </source>
</evidence>
<dbReference type="SMART" id="SM00382">
    <property type="entry name" value="AAA"/>
    <property type="match status" value="1"/>
</dbReference>
<dbReference type="GO" id="GO:0022857">
    <property type="term" value="F:transmembrane transporter activity"/>
    <property type="evidence" value="ECO:0007669"/>
    <property type="project" value="UniProtKB-ARBA"/>
</dbReference>
<dbReference type="PROSITE" id="PS00211">
    <property type="entry name" value="ABC_TRANSPORTER_1"/>
    <property type="match status" value="1"/>
</dbReference>
<dbReference type="FunFam" id="3.40.50.300:FF:000032">
    <property type="entry name" value="Export ABC transporter ATP-binding protein"/>
    <property type="match status" value="1"/>
</dbReference>
<comment type="similarity">
    <text evidence="1">Belongs to the ABC transporter superfamily.</text>
</comment>
<protein>
    <submittedName>
        <fullName evidence="6">ABC transporter ATP-binding protein</fullName>
    </submittedName>
</protein>
<dbReference type="PANTHER" id="PTHR24220">
    <property type="entry name" value="IMPORT ATP-BINDING PROTEIN"/>
    <property type="match status" value="1"/>
</dbReference>
<dbReference type="InterPro" id="IPR003439">
    <property type="entry name" value="ABC_transporter-like_ATP-bd"/>
</dbReference>
<evidence type="ECO:0000256" key="1">
    <source>
        <dbReference type="ARBA" id="ARBA00005417"/>
    </source>
</evidence>
<dbReference type="InterPro" id="IPR003593">
    <property type="entry name" value="AAA+_ATPase"/>
</dbReference>
<dbReference type="CDD" id="cd03255">
    <property type="entry name" value="ABC_MJ0796_LolCDE_FtsE"/>
    <property type="match status" value="1"/>
</dbReference>
<sequence length="250" mass="27340">MMKTILSLEDITKVYGEGSNEFYALKNVNVTVREGEFLAIMGTSGSGKSTLLNMMSGLDKPTTGEVILGNQKINNLNDSALTTLRRDNIGFIFQFFNLIPVLTALENVTLPIDLAGKRKAETKGIEILKLLGISLLKDSYPSQMSGGQQQRVAIARALVTEPKIILADEPTGSLDSKTGKEILNILRHFCDNLNHSLVMVTHDANVASYAHRVIFLQDGTIHDELVLKTKNLSAKEKVSSITARVEGILL</sequence>
<dbReference type="PROSITE" id="PS50893">
    <property type="entry name" value="ABC_TRANSPORTER_2"/>
    <property type="match status" value="1"/>
</dbReference>
<gene>
    <name evidence="6" type="ORF">O0Q50_12440</name>
</gene>
<evidence type="ECO:0000313" key="6">
    <source>
        <dbReference type="EMBL" id="MDU9691978.1"/>
    </source>
</evidence>
<accession>A0AAX6N7V7</accession>
<dbReference type="GO" id="GO:0005886">
    <property type="term" value="C:plasma membrane"/>
    <property type="evidence" value="ECO:0007669"/>
    <property type="project" value="TreeGrafter"/>
</dbReference>
<dbReference type="AlphaFoldDB" id="A0AAX6N7V7"/>
<dbReference type="Pfam" id="PF00005">
    <property type="entry name" value="ABC_tran"/>
    <property type="match status" value="1"/>
</dbReference>
<dbReference type="InterPro" id="IPR017911">
    <property type="entry name" value="MacB-like_ATP-bd"/>
</dbReference>
<evidence type="ECO:0000256" key="2">
    <source>
        <dbReference type="ARBA" id="ARBA00022448"/>
    </source>
</evidence>
<evidence type="ECO:0000259" key="5">
    <source>
        <dbReference type="PROSITE" id="PS50893"/>
    </source>
</evidence>
<keyword evidence="2" id="KW-0813">Transport</keyword>
<dbReference type="PANTHER" id="PTHR24220:SF86">
    <property type="entry name" value="ABC TRANSPORTER ABCH.1"/>
    <property type="match status" value="1"/>
</dbReference>
<keyword evidence="3" id="KW-0547">Nucleotide-binding</keyword>
<dbReference type="InterPro" id="IPR027417">
    <property type="entry name" value="P-loop_NTPase"/>
</dbReference>